<dbReference type="SMART" id="SM00260">
    <property type="entry name" value="CheW"/>
    <property type="match status" value="1"/>
</dbReference>
<dbReference type="AlphaFoldDB" id="A0A933LQ26"/>
<dbReference type="SUPFAM" id="SSF50341">
    <property type="entry name" value="CheW-like"/>
    <property type="match status" value="1"/>
</dbReference>
<dbReference type="InterPro" id="IPR036061">
    <property type="entry name" value="CheW-like_dom_sf"/>
</dbReference>
<dbReference type="InterPro" id="IPR039315">
    <property type="entry name" value="CheW"/>
</dbReference>
<proteinExistence type="predicted"/>
<dbReference type="Gene3D" id="2.40.50.180">
    <property type="entry name" value="CheA-289, Domain 4"/>
    <property type="match status" value="1"/>
</dbReference>
<dbReference type="PANTHER" id="PTHR22617">
    <property type="entry name" value="CHEMOTAXIS SENSOR HISTIDINE KINASE-RELATED"/>
    <property type="match status" value="1"/>
</dbReference>
<evidence type="ECO:0000259" key="1">
    <source>
        <dbReference type="PROSITE" id="PS50851"/>
    </source>
</evidence>
<sequence>MHLVAFFLEDQRYALPLHSVERVVSAVEISPLPKAPEIVLGLINMRGKIVPVLDMRRRFHLPEREPRLQDHFIVARTSNRTVVLPVDSVGGVIEIFDQEVTEATKILPSLEYIQGVVKLGEGMLLIHDLERFLSLEEENNLYEALRDKRVKRGDGETGMGEE</sequence>
<dbReference type="EMBL" id="JACQWF010000219">
    <property type="protein sequence ID" value="MBI4595680.1"/>
    <property type="molecule type" value="Genomic_DNA"/>
</dbReference>
<dbReference type="GO" id="GO:0007165">
    <property type="term" value="P:signal transduction"/>
    <property type="evidence" value="ECO:0007669"/>
    <property type="project" value="InterPro"/>
</dbReference>
<dbReference type="Gene3D" id="2.30.30.40">
    <property type="entry name" value="SH3 Domains"/>
    <property type="match status" value="1"/>
</dbReference>
<name>A0A933LQ26_UNCTE</name>
<dbReference type="PROSITE" id="PS50851">
    <property type="entry name" value="CHEW"/>
    <property type="match status" value="1"/>
</dbReference>
<dbReference type="Proteomes" id="UP000772181">
    <property type="component" value="Unassembled WGS sequence"/>
</dbReference>
<gene>
    <name evidence="2" type="ORF">HY730_04785</name>
</gene>
<dbReference type="Pfam" id="PF01584">
    <property type="entry name" value="CheW"/>
    <property type="match status" value="1"/>
</dbReference>
<feature type="domain" description="CheW-like" evidence="1">
    <location>
        <begin position="1"/>
        <end position="138"/>
    </location>
</feature>
<organism evidence="2 3">
    <name type="scientific">Tectimicrobiota bacterium</name>
    <dbReference type="NCBI Taxonomy" id="2528274"/>
    <lineage>
        <taxon>Bacteria</taxon>
        <taxon>Pseudomonadati</taxon>
        <taxon>Nitrospinota/Tectimicrobiota group</taxon>
        <taxon>Candidatus Tectimicrobiota</taxon>
    </lineage>
</organism>
<dbReference type="InterPro" id="IPR002545">
    <property type="entry name" value="CheW-lke_dom"/>
</dbReference>
<evidence type="ECO:0000313" key="3">
    <source>
        <dbReference type="Proteomes" id="UP000772181"/>
    </source>
</evidence>
<evidence type="ECO:0000313" key="2">
    <source>
        <dbReference type="EMBL" id="MBI4595680.1"/>
    </source>
</evidence>
<protein>
    <submittedName>
        <fullName evidence="2">Purine-binding chemotaxis protein CheW</fullName>
    </submittedName>
</protein>
<dbReference type="GO" id="GO:0006935">
    <property type="term" value="P:chemotaxis"/>
    <property type="evidence" value="ECO:0007669"/>
    <property type="project" value="InterPro"/>
</dbReference>
<dbReference type="PANTHER" id="PTHR22617:SF23">
    <property type="entry name" value="CHEMOTAXIS PROTEIN CHEW"/>
    <property type="match status" value="1"/>
</dbReference>
<accession>A0A933LQ26</accession>
<dbReference type="GO" id="GO:0005829">
    <property type="term" value="C:cytosol"/>
    <property type="evidence" value="ECO:0007669"/>
    <property type="project" value="TreeGrafter"/>
</dbReference>
<reference evidence="2" key="1">
    <citation type="submission" date="2020-07" db="EMBL/GenBank/DDBJ databases">
        <title>Huge and variable diversity of episymbiotic CPR bacteria and DPANN archaea in groundwater ecosystems.</title>
        <authorList>
            <person name="He C.Y."/>
            <person name="Keren R."/>
            <person name="Whittaker M."/>
            <person name="Farag I.F."/>
            <person name="Doudna J."/>
            <person name="Cate J.H.D."/>
            <person name="Banfield J.F."/>
        </authorList>
    </citation>
    <scope>NUCLEOTIDE SEQUENCE</scope>
    <source>
        <strain evidence="2">NC_groundwater_1482_Ag_S-0.65um_47_24</strain>
    </source>
</reference>
<comment type="caution">
    <text evidence="2">The sequence shown here is derived from an EMBL/GenBank/DDBJ whole genome shotgun (WGS) entry which is preliminary data.</text>
</comment>